<reference evidence="1" key="2">
    <citation type="journal article" date="2015" name="Fish Shellfish Immunol.">
        <title>Early steps in the European eel (Anguilla anguilla)-Vibrio vulnificus interaction in the gills: Role of the RtxA13 toxin.</title>
        <authorList>
            <person name="Callol A."/>
            <person name="Pajuelo D."/>
            <person name="Ebbesson L."/>
            <person name="Teles M."/>
            <person name="MacKenzie S."/>
            <person name="Amaro C."/>
        </authorList>
    </citation>
    <scope>NUCLEOTIDE SEQUENCE</scope>
</reference>
<evidence type="ECO:0000313" key="1">
    <source>
        <dbReference type="EMBL" id="JAH15483.1"/>
    </source>
</evidence>
<protein>
    <submittedName>
        <fullName evidence="1">Uncharacterized protein</fullName>
    </submittedName>
</protein>
<organism evidence="1">
    <name type="scientific">Anguilla anguilla</name>
    <name type="common">European freshwater eel</name>
    <name type="synonym">Muraena anguilla</name>
    <dbReference type="NCBI Taxonomy" id="7936"/>
    <lineage>
        <taxon>Eukaryota</taxon>
        <taxon>Metazoa</taxon>
        <taxon>Chordata</taxon>
        <taxon>Craniata</taxon>
        <taxon>Vertebrata</taxon>
        <taxon>Euteleostomi</taxon>
        <taxon>Actinopterygii</taxon>
        <taxon>Neopterygii</taxon>
        <taxon>Teleostei</taxon>
        <taxon>Anguilliformes</taxon>
        <taxon>Anguillidae</taxon>
        <taxon>Anguilla</taxon>
    </lineage>
</organism>
<dbReference type="EMBL" id="GBXM01093094">
    <property type="protein sequence ID" value="JAH15483.1"/>
    <property type="molecule type" value="Transcribed_RNA"/>
</dbReference>
<name>A0A0E9QH88_ANGAN</name>
<accession>A0A0E9QH88</accession>
<dbReference type="AlphaFoldDB" id="A0A0E9QH88"/>
<proteinExistence type="predicted"/>
<sequence>MGKGPQKIAKITHNCDTHNFCDKHQP</sequence>
<reference evidence="1" key="1">
    <citation type="submission" date="2014-11" db="EMBL/GenBank/DDBJ databases">
        <authorList>
            <person name="Amaro Gonzalez C."/>
        </authorList>
    </citation>
    <scope>NUCLEOTIDE SEQUENCE</scope>
</reference>